<keyword evidence="5" id="KW-1185">Reference proteome</keyword>
<dbReference type="AlphaFoldDB" id="A0A4S4ASZ7"/>
<dbReference type="InterPro" id="IPR001763">
    <property type="entry name" value="Rhodanese-like_dom"/>
</dbReference>
<dbReference type="Pfam" id="PF00581">
    <property type="entry name" value="Rhodanese"/>
    <property type="match status" value="3"/>
</dbReference>
<dbReference type="SUPFAM" id="SSF52821">
    <property type="entry name" value="Rhodanese/Cell cycle control phosphatase"/>
    <property type="match status" value="3"/>
</dbReference>
<dbReference type="InterPro" id="IPR051126">
    <property type="entry name" value="Thiosulfate_sulfurtransferase"/>
</dbReference>
<dbReference type="PANTHER" id="PTHR43855:SF1">
    <property type="entry name" value="THIOSULFATE SULFURTRANSFERASE"/>
    <property type="match status" value="1"/>
</dbReference>
<feature type="chain" id="PRO_5020698761" description="Rhodanese domain-containing protein" evidence="2">
    <location>
        <begin position="25"/>
        <end position="438"/>
    </location>
</feature>
<organism evidence="4 5">
    <name type="scientific">Pseudothauera nasutitermitis</name>
    <dbReference type="NCBI Taxonomy" id="2565930"/>
    <lineage>
        <taxon>Bacteria</taxon>
        <taxon>Pseudomonadati</taxon>
        <taxon>Pseudomonadota</taxon>
        <taxon>Betaproteobacteria</taxon>
        <taxon>Rhodocyclales</taxon>
        <taxon>Zoogloeaceae</taxon>
        <taxon>Pseudothauera</taxon>
    </lineage>
</organism>
<feature type="domain" description="Rhodanese" evidence="3">
    <location>
        <begin position="193"/>
        <end position="296"/>
    </location>
</feature>
<dbReference type="InterPro" id="IPR001307">
    <property type="entry name" value="Thiosulphate_STrfase_CS"/>
</dbReference>
<dbReference type="InterPro" id="IPR036873">
    <property type="entry name" value="Rhodanese-like_dom_sf"/>
</dbReference>
<dbReference type="CDD" id="cd01448">
    <property type="entry name" value="TST_Repeat_1"/>
    <property type="match status" value="1"/>
</dbReference>
<dbReference type="GO" id="GO:0004792">
    <property type="term" value="F:thiosulfate-cyanide sulfurtransferase activity"/>
    <property type="evidence" value="ECO:0007669"/>
    <property type="project" value="InterPro"/>
</dbReference>
<feature type="domain" description="Rhodanese" evidence="3">
    <location>
        <begin position="59"/>
        <end position="162"/>
    </location>
</feature>
<evidence type="ECO:0000256" key="2">
    <source>
        <dbReference type="SAM" id="SignalP"/>
    </source>
</evidence>
<dbReference type="CDD" id="cd01449">
    <property type="entry name" value="TST_Repeat_2"/>
    <property type="match status" value="1"/>
</dbReference>
<keyword evidence="2" id="KW-0732">Signal</keyword>
<feature type="signal peptide" evidence="2">
    <location>
        <begin position="1"/>
        <end position="24"/>
    </location>
</feature>
<name>A0A4S4ASZ7_9RHOO</name>
<comment type="caution">
    <text evidence="4">The sequence shown here is derived from an EMBL/GenBank/DDBJ whole genome shotgun (WGS) entry which is preliminary data.</text>
</comment>
<dbReference type="Proteomes" id="UP000308430">
    <property type="component" value="Unassembled WGS sequence"/>
</dbReference>
<sequence>MSPRFPLKKSLRSVLLAVSLPALAATAHTGAAVAATPAAAQAAQQGNIIISADQAKKLAASGAKIIDLRPAKDYAAGHIPGAINLPWIKFNQREVDGVRNEFASDEVIERELAAAGLSYDDTLVIYENSALPGRAYVVFDYAGFKKVHVLDGGVGAWKEKLSTEAVTPQPSAFKLSQKKEIRVDKKFVEGKVGKADVTIIDGRDEEAYLDGHIPGAKSLPAPKLLTAERTLKPQSALAQVLADKQINPDDEIVSYCGSGVYAANNYLALRNLGYRNVAFYDASWDEWSRDPKAGQSIAYDNYTFNVAGGASAQTTADGIPVGGKSGVPQFIDINELKKASDDKKSVIIDVRAPADYDWGHIPNSVNVFWDTTLNADRTLKSTAELDKLYKAAGVTPDKRVIIYARGGYQLTHTYTTLSLLGYKNIDFFTGKFEGWKSK</sequence>
<dbReference type="PANTHER" id="PTHR43855">
    <property type="entry name" value="THIOSULFATE SULFURTRANSFERASE"/>
    <property type="match status" value="1"/>
</dbReference>
<dbReference type="SMART" id="SM00450">
    <property type="entry name" value="RHOD"/>
    <property type="match status" value="3"/>
</dbReference>
<dbReference type="PROSITE" id="PS00380">
    <property type="entry name" value="RHODANESE_1"/>
    <property type="match status" value="1"/>
</dbReference>
<evidence type="ECO:0000313" key="4">
    <source>
        <dbReference type="EMBL" id="THF62984.1"/>
    </source>
</evidence>
<evidence type="ECO:0000313" key="5">
    <source>
        <dbReference type="Proteomes" id="UP000308430"/>
    </source>
</evidence>
<dbReference type="EMBL" id="SSOC01000006">
    <property type="protein sequence ID" value="THF62984.1"/>
    <property type="molecule type" value="Genomic_DNA"/>
</dbReference>
<evidence type="ECO:0000259" key="3">
    <source>
        <dbReference type="PROSITE" id="PS50206"/>
    </source>
</evidence>
<evidence type="ECO:0000256" key="1">
    <source>
        <dbReference type="ARBA" id="ARBA00022737"/>
    </source>
</evidence>
<keyword evidence="1" id="KW-0677">Repeat</keyword>
<dbReference type="PROSITE" id="PS50206">
    <property type="entry name" value="RHODANESE_3"/>
    <property type="match status" value="3"/>
</dbReference>
<protein>
    <recommendedName>
        <fullName evidence="3">Rhodanese domain-containing protein</fullName>
    </recommendedName>
</protein>
<accession>A0A4S4ASZ7</accession>
<dbReference type="OrthoDB" id="9781034at2"/>
<gene>
    <name evidence="4" type="ORF">E6C76_17130</name>
</gene>
<dbReference type="RefSeq" id="WP_136349464.1">
    <property type="nucleotide sequence ID" value="NZ_SSOC01000006.1"/>
</dbReference>
<reference evidence="4 5" key="1">
    <citation type="submission" date="2019-04" db="EMBL/GenBank/DDBJ databases">
        <title>Azoarcus nasutitermitis sp. nov. isolated from termite nest.</title>
        <authorList>
            <person name="Lin S.-Y."/>
            <person name="Hameed A."/>
            <person name="Hsu Y.-H."/>
            <person name="Young C.-C."/>
        </authorList>
    </citation>
    <scope>NUCLEOTIDE SEQUENCE [LARGE SCALE GENOMIC DNA]</scope>
    <source>
        <strain evidence="4 5">CC-YHH838</strain>
    </source>
</reference>
<feature type="domain" description="Rhodanese" evidence="3">
    <location>
        <begin position="341"/>
        <end position="437"/>
    </location>
</feature>
<proteinExistence type="predicted"/>
<dbReference type="Gene3D" id="3.40.250.10">
    <property type="entry name" value="Rhodanese-like domain"/>
    <property type="match status" value="3"/>
</dbReference>